<name>A0A2M8BT31_9BACT</name>
<dbReference type="EMBL" id="PFUC01000090">
    <property type="protein sequence ID" value="PJB47033.1"/>
    <property type="molecule type" value="Genomic_DNA"/>
</dbReference>
<sequence>MHIGQKGGCMANPDPKDLEDIGRDYYVSANGIVSSTPQEAVTNSLQFENTSNTGAGCSQAPENVITSNEE</sequence>
<dbReference type="Proteomes" id="UP000231196">
    <property type="component" value="Unassembled WGS sequence"/>
</dbReference>
<evidence type="ECO:0000256" key="1">
    <source>
        <dbReference type="SAM" id="MobiDB-lite"/>
    </source>
</evidence>
<evidence type="ECO:0000313" key="2">
    <source>
        <dbReference type="EMBL" id="PJB47033.1"/>
    </source>
</evidence>
<accession>A0A2M8BT31</accession>
<feature type="region of interest" description="Disordered" evidence="1">
    <location>
        <begin position="49"/>
        <end position="70"/>
    </location>
</feature>
<gene>
    <name evidence="2" type="ORF">CO104_04770</name>
</gene>
<proteinExistence type="predicted"/>
<evidence type="ECO:0000313" key="3">
    <source>
        <dbReference type="Proteomes" id="UP000231196"/>
    </source>
</evidence>
<reference evidence="3" key="1">
    <citation type="submission" date="2017-09" db="EMBL/GenBank/DDBJ databases">
        <title>Depth-based differentiation of microbial function through sediment-hosted aquifers and enrichment of novel symbionts in the deep terrestrial subsurface.</title>
        <authorList>
            <person name="Probst A.J."/>
            <person name="Ladd B."/>
            <person name="Jarett J.K."/>
            <person name="Geller-Mcgrath D.E."/>
            <person name="Sieber C.M.K."/>
            <person name="Emerson J.B."/>
            <person name="Anantharaman K."/>
            <person name="Thomas B.C."/>
            <person name="Malmstrom R."/>
            <person name="Stieglmeier M."/>
            <person name="Klingl A."/>
            <person name="Woyke T."/>
            <person name="Ryan C.M."/>
            <person name="Banfield J.F."/>
        </authorList>
    </citation>
    <scope>NUCLEOTIDE SEQUENCE [LARGE SCALE GENOMIC DNA]</scope>
</reference>
<dbReference type="AlphaFoldDB" id="A0A2M8BT31"/>
<organism evidence="2 3">
    <name type="scientific">Candidatus Collierbacteria bacterium CG_4_9_14_3_um_filter_43_16</name>
    <dbReference type="NCBI Taxonomy" id="1974532"/>
    <lineage>
        <taxon>Bacteria</taxon>
        <taxon>Candidatus Collieribacteriota</taxon>
    </lineage>
</organism>
<protein>
    <submittedName>
        <fullName evidence="2">Uncharacterized protein</fullName>
    </submittedName>
</protein>
<comment type="caution">
    <text evidence="2">The sequence shown here is derived from an EMBL/GenBank/DDBJ whole genome shotgun (WGS) entry which is preliminary data.</text>
</comment>